<sequence>MGTPARVRDKFKKWKENSVDYGNRARQGINVVFEELIYKLLAPDPRQTLFQETQIQGGDPKRRNQRWRCSFHEERRHKTDSCRALKLFLDQLVRDGHLKEFVDEEKTRVEKTEAKPNSRFDRGDNDSQETADEEEDLPLVTIHMIGGPHYPDLENRIQGEIQMIK</sequence>
<evidence type="ECO:0000256" key="1">
    <source>
        <dbReference type="SAM" id="MobiDB-lite"/>
    </source>
</evidence>
<protein>
    <submittedName>
        <fullName evidence="2">Uncharacterized protein</fullName>
    </submittedName>
</protein>
<dbReference type="Proteomes" id="UP000585474">
    <property type="component" value="Unassembled WGS sequence"/>
</dbReference>
<dbReference type="AlphaFoldDB" id="A0A7J0FXH2"/>
<keyword evidence="3" id="KW-1185">Reference proteome</keyword>
<feature type="compositionally biased region" description="Acidic residues" evidence="1">
    <location>
        <begin position="126"/>
        <end position="137"/>
    </location>
</feature>
<gene>
    <name evidence="2" type="ORF">Acr_16g0000160</name>
</gene>
<name>A0A7J0FXH2_9ERIC</name>
<dbReference type="EMBL" id="BJWL01000016">
    <property type="protein sequence ID" value="GFZ03392.1"/>
    <property type="molecule type" value="Genomic_DNA"/>
</dbReference>
<dbReference type="OrthoDB" id="1740536at2759"/>
<organism evidence="2 3">
    <name type="scientific">Actinidia rufa</name>
    <dbReference type="NCBI Taxonomy" id="165716"/>
    <lineage>
        <taxon>Eukaryota</taxon>
        <taxon>Viridiplantae</taxon>
        <taxon>Streptophyta</taxon>
        <taxon>Embryophyta</taxon>
        <taxon>Tracheophyta</taxon>
        <taxon>Spermatophyta</taxon>
        <taxon>Magnoliopsida</taxon>
        <taxon>eudicotyledons</taxon>
        <taxon>Gunneridae</taxon>
        <taxon>Pentapetalae</taxon>
        <taxon>asterids</taxon>
        <taxon>Ericales</taxon>
        <taxon>Actinidiaceae</taxon>
        <taxon>Actinidia</taxon>
    </lineage>
</organism>
<accession>A0A7J0FXH2</accession>
<evidence type="ECO:0000313" key="3">
    <source>
        <dbReference type="Proteomes" id="UP000585474"/>
    </source>
</evidence>
<proteinExistence type="predicted"/>
<comment type="caution">
    <text evidence="2">The sequence shown here is derived from an EMBL/GenBank/DDBJ whole genome shotgun (WGS) entry which is preliminary data.</text>
</comment>
<evidence type="ECO:0000313" key="2">
    <source>
        <dbReference type="EMBL" id="GFZ03392.1"/>
    </source>
</evidence>
<reference evidence="2 3" key="1">
    <citation type="submission" date="2019-07" db="EMBL/GenBank/DDBJ databases">
        <title>De Novo Assembly of kiwifruit Actinidia rufa.</title>
        <authorList>
            <person name="Sugita-Konishi S."/>
            <person name="Sato K."/>
            <person name="Mori E."/>
            <person name="Abe Y."/>
            <person name="Kisaki G."/>
            <person name="Hamano K."/>
            <person name="Suezawa K."/>
            <person name="Otani M."/>
            <person name="Fukuda T."/>
            <person name="Manabe T."/>
            <person name="Gomi K."/>
            <person name="Tabuchi M."/>
            <person name="Akimitsu K."/>
            <person name="Kataoka I."/>
        </authorList>
    </citation>
    <scope>NUCLEOTIDE SEQUENCE [LARGE SCALE GENOMIC DNA]</scope>
    <source>
        <strain evidence="3">cv. Fuchu</strain>
    </source>
</reference>
<feature type="compositionally biased region" description="Basic and acidic residues" evidence="1">
    <location>
        <begin position="105"/>
        <end position="125"/>
    </location>
</feature>
<feature type="region of interest" description="Disordered" evidence="1">
    <location>
        <begin position="105"/>
        <end position="137"/>
    </location>
</feature>